<accession>A0ABD6BQW9</accession>
<dbReference type="Proteomes" id="UP001597139">
    <property type="component" value="Unassembled WGS sequence"/>
</dbReference>
<dbReference type="InterPro" id="IPR013651">
    <property type="entry name" value="ATP-grasp_RimK-type"/>
</dbReference>
<reference evidence="3 4" key="1">
    <citation type="journal article" date="2019" name="Int. J. Syst. Evol. Microbiol.">
        <title>The Global Catalogue of Microorganisms (GCM) 10K type strain sequencing project: providing services to taxonomists for standard genome sequencing and annotation.</title>
        <authorList>
            <consortium name="The Broad Institute Genomics Platform"/>
            <consortium name="The Broad Institute Genome Sequencing Center for Infectious Disease"/>
            <person name="Wu L."/>
            <person name="Ma J."/>
        </authorList>
    </citation>
    <scope>NUCLEOTIDE SEQUENCE [LARGE SCALE GENOMIC DNA]</scope>
    <source>
        <strain evidence="3 4">CGMCC 1.12859</strain>
    </source>
</reference>
<keyword evidence="1" id="KW-0067">ATP-binding</keyword>
<feature type="domain" description="ATP-grasp" evidence="2">
    <location>
        <begin position="103"/>
        <end position="283"/>
    </location>
</feature>
<dbReference type="InterPro" id="IPR008503">
    <property type="entry name" value="Asp_endopeptidase"/>
</dbReference>
<dbReference type="PANTHER" id="PTHR21621">
    <property type="entry name" value="RIBOSOMAL PROTEIN S6 MODIFICATION PROTEIN"/>
    <property type="match status" value="1"/>
</dbReference>
<sequence>MDDSVSVGVLSLHNSKETKAILNAVEALGHTGVWLREENLCVDLEDGTATMDPNVDVIANRLLLSKTEHPAELLGLALSLSELRPMLNRPRNVLTAFHKFATATTLADSDVQLPDATLALDADRLNAEKSKYGDEVVYKTAIGTHGGGTWKISADEQVNPRIGERYAFLQQLIERDSERHQDLRIYVVDGEIVGTMRRFAPENDWRTNVALGGAVEGVEDLPDAAAEMAVDAADTIGLDYAGVDLVEGANGWHLLEVNPTAGFKGLFKATGVSPAPYVAKLAIETAGAEVDDERVAELAGTLDDSMPETVITEPERQTDETTTIGYTEDVLVSGTSGTERVSAKSDTGAARTSIDTRLAAEIGAGPIKSMTKVRSGSVKSGQSRPVVDIVVGVGGDRHTVAASLEDRSHMNYQLLLGRDILQHYQVDVRRRSDVEQSGEE</sequence>
<dbReference type="PROSITE" id="PS50975">
    <property type="entry name" value="ATP_GRASP"/>
    <property type="match status" value="1"/>
</dbReference>
<dbReference type="AlphaFoldDB" id="A0ABD6BQW9"/>
<organism evidence="3 4">
    <name type="scientific">Halolamina litorea</name>
    <dbReference type="NCBI Taxonomy" id="1515593"/>
    <lineage>
        <taxon>Archaea</taxon>
        <taxon>Methanobacteriati</taxon>
        <taxon>Methanobacteriota</taxon>
        <taxon>Stenosarchaea group</taxon>
        <taxon>Halobacteria</taxon>
        <taxon>Halobacteriales</taxon>
        <taxon>Haloferacaceae</taxon>
    </lineage>
</organism>
<dbReference type="PANTHER" id="PTHR21621:SF0">
    <property type="entry name" value="BETA-CITRYLGLUTAMATE SYNTHASE B-RELATED"/>
    <property type="match status" value="1"/>
</dbReference>
<evidence type="ECO:0000313" key="4">
    <source>
        <dbReference type="Proteomes" id="UP001597139"/>
    </source>
</evidence>
<comment type="caution">
    <text evidence="3">The sequence shown here is derived from an EMBL/GenBank/DDBJ whole genome shotgun (WGS) entry which is preliminary data.</text>
</comment>
<dbReference type="InterPro" id="IPR021109">
    <property type="entry name" value="Peptidase_aspartic_dom_sf"/>
</dbReference>
<proteinExistence type="predicted"/>
<dbReference type="Gene3D" id="3.30.470.20">
    <property type="entry name" value="ATP-grasp fold, B domain"/>
    <property type="match status" value="1"/>
</dbReference>
<evidence type="ECO:0000313" key="3">
    <source>
        <dbReference type="EMBL" id="MFD1567528.1"/>
    </source>
</evidence>
<evidence type="ECO:0000256" key="1">
    <source>
        <dbReference type="PROSITE-ProRule" id="PRU00409"/>
    </source>
</evidence>
<evidence type="ECO:0000259" key="2">
    <source>
        <dbReference type="PROSITE" id="PS50975"/>
    </source>
</evidence>
<name>A0ABD6BQW9_9EURY</name>
<dbReference type="InterPro" id="IPR011761">
    <property type="entry name" value="ATP-grasp"/>
</dbReference>
<dbReference type="GO" id="GO:0005524">
    <property type="term" value="F:ATP binding"/>
    <property type="evidence" value="ECO:0007669"/>
    <property type="project" value="UniProtKB-UniRule"/>
</dbReference>
<gene>
    <name evidence="3" type="ORF">ACFSAU_08480</name>
</gene>
<dbReference type="Pfam" id="PF08443">
    <property type="entry name" value="RimK"/>
    <property type="match status" value="1"/>
</dbReference>
<dbReference type="RefSeq" id="WP_267647369.1">
    <property type="nucleotide sequence ID" value="NZ_JANHGR010000002.1"/>
</dbReference>
<keyword evidence="4" id="KW-1185">Reference proteome</keyword>
<dbReference type="SUPFAM" id="SSF56059">
    <property type="entry name" value="Glutathione synthetase ATP-binding domain-like"/>
    <property type="match status" value="1"/>
</dbReference>
<dbReference type="EMBL" id="JBHUCZ010000006">
    <property type="protein sequence ID" value="MFD1567528.1"/>
    <property type="molecule type" value="Genomic_DNA"/>
</dbReference>
<dbReference type="SUPFAM" id="SSF50630">
    <property type="entry name" value="Acid proteases"/>
    <property type="match status" value="1"/>
</dbReference>
<keyword evidence="1" id="KW-0547">Nucleotide-binding</keyword>
<dbReference type="Pfam" id="PF05618">
    <property type="entry name" value="Zn_protease"/>
    <property type="match status" value="1"/>
</dbReference>
<protein>
    <submittedName>
        <fullName evidence="3">RimK/LysX family protein</fullName>
    </submittedName>
</protein>
<dbReference type="Gene3D" id="2.40.70.10">
    <property type="entry name" value="Acid Proteases"/>
    <property type="match status" value="1"/>
</dbReference>